<evidence type="ECO:0000256" key="3">
    <source>
        <dbReference type="PIRNR" id="PIRNR036417"/>
    </source>
</evidence>
<name>A0AA86PM26_9EUKA</name>
<evidence type="ECO:0000259" key="6">
    <source>
        <dbReference type="Pfam" id="PF08541"/>
    </source>
</evidence>
<dbReference type="AlphaFoldDB" id="A0AA86PM26"/>
<feature type="domain" description="Beta-ketoacyl-[acyl-carrier-protein] synthase III C-terminal" evidence="6">
    <location>
        <begin position="371"/>
        <end position="454"/>
    </location>
</feature>
<dbReference type="GO" id="GO:0016747">
    <property type="term" value="F:acyltransferase activity, transferring groups other than amino-acyl groups"/>
    <property type="evidence" value="ECO:0007669"/>
    <property type="project" value="InterPro"/>
</dbReference>
<dbReference type="InterPro" id="IPR012392">
    <property type="entry name" value="3-ktacl-CoA_syn"/>
</dbReference>
<gene>
    <name evidence="8" type="ORF">HINF_LOCUS25747</name>
    <name evidence="7" type="ORF">HINF_LOCUS28377</name>
</gene>
<dbReference type="PANTHER" id="PTHR31561">
    <property type="entry name" value="3-KETOACYL-COA SYNTHASE"/>
    <property type="match status" value="1"/>
</dbReference>
<evidence type="ECO:0000313" key="8">
    <source>
        <dbReference type="EMBL" id="CAL6016934.1"/>
    </source>
</evidence>
<dbReference type="Pfam" id="PF08541">
    <property type="entry name" value="ACP_syn_III_C"/>
    <property type="match status" value="1"/>
</dbReference>
<accession>A0AA86PM26</accession>
<dbReference type="Gene3D" id="3.40.47.10">
    <property type="match status" value="2"/>
</dbReference>
<evidence type="ECO:0000256" key="4">
    <source>
        <dbReference type="SAM" id="Phobius"/>
    </source>
</evidence>
<dbReference type="PIRSF" id="PIRSF036417">
    <property type="entry name" value="3-ktacl-CoA_syn"/>
    <property type="match status" value="1"/>
</dbReference>
<dbReference type="GO" id="GO:0016020">
    <property type="term" value="C:membrane"/>
    <property type="evidence" value="ECO:0007669"/>
    <property type="project" value="InterPro"/>
</dbReference>
<dbReference type="EMBL" id="CAXDID020000077">
    <property type="protein sequence ID" value="CAL6016934.1"/>
    <property type="molecule type" value="Genomic_DNA"/>
</dbReference>
<evidence type="ECO:0000313" key="7">
    <source>
        <dbReference type="EMBL" id="CAI9940732.1"/>
    </source>
</evidence>
<feature type="domain" description="FAE" evidence="5">
    <location>
        <begin position="69"/>
        <end position="343"/>
    </location>
</feature>
<proteinExistence type="inferred from homology"/>
<dbReference type="InterPro" id="IPR013601">
    <property type="entry name" value="FAE1_typ3_polyketide_synth"/>
</dbReference>
<keyword evidence="4" id="KW-0812">Transmembrane</keyword>
<evidence type="ECO:0000259" key="5">
    <source>
        <dbReference type="Pfam" id="PF08392"/>
    </source>
</evidence>
<comment type="caution">
    <text evidence="7">The sequence shown here is derived from an EMBL/GenBank/DDBJ whole genome shotgun (WGS) entry which is preliminary data.</text>
</comment>
<evidence type="ECO:0000256" key="2">
    <source>
        <dbReference type="ARBA" id="ARBA00022679"/>
    </source>
</evidence>
<keyword evidence="4" id="KW-1133">Transmembrane helix</keyword>
<comment type="similarity">
    <text evidence="1 3">Belongs to the thiolase-like superfamily. Chalcone/stilbene synthases family.</text>
</comment>
<dbReference type="GO" id="GO:0006633">
    <property type="term" value="P:fatty acid biosynthetic process"/>
    <property type="evidence" value="ECO:0007669"/>
    <property type="project" value="InterPro"/>
</dbReference>
<comment type="pathway">
    <text evidence="3">Lipid metabolism; fatty acid biosynthesis.</text>
</comment>
<protein>
    <recommendedName>
        <fullName evidence="3">3-ketoacyl-CoA synthase</fullName>
        <ecNumber evidence="3">2.3.1.-</ecNumber>
    </recommendedName>
</protein>
<dbReference type="InterPro" id="IPR013747">
    <property type="entry name" value="ACP_syn_III_C"/>
</dbReference>
<dbReference type="InterPro" id="IPR016039">
    <property type="entry name" value="Thiolase-like"/>
</dbReference>
<dbReference type="Proteomes" id="UP001642409">
    <property type="component" value="Unassembled WGS sequence"/>
</dbReference>
<dbReference type="EMBL" id="CATOUU010000681">
    <property type="protein sequence ID" value="CAI9940732.1"/>
    <property type="molecule type" value="Genomic_DNA"/>
</dbReference>
<keyword evidence="9" id="KW-1185">Reference proteome</keyword>
<dbReference type="EC" id="2.3.1.-" evidence="3"/>
<keyword evidence="2 3" id="KW-0808">Transferase</keyword>
<organism evidence="7">
    <name type="scientific">Hexamita inflata</name>
    <dbReference type="NCBI Taxonomy" id="28002"/>
    <lineage>
        <taxon>Eukaryota</taxon>
        <taxon>Metamonada</taxon>
        <taxon>Diplomonadida</taxon>
        <taxon>Hexamitidae</taxon>
        <taxon>Hexamitinae</taxon>
        <taxon>Hexamita</taxon>
    </lineage>
</organism>
<keyword evidence="3" id="KW-0012">Acyltransferase</keyword>
<evidence type="ECO:0000313" key="9">
    <source>
        <dbReference type="Proteomes" id="UP001642409"/>
    </source>
</evidence>
<keyword evidence="4" id="KW-0472">Membrane</keyword>
<reference evidence="7" key="1">
    <citation type="submission" date="2023-06" db="EMBL/GenBank/DDBJ databases">
        <authorList>
            <person name="Kurt Z."/>
        </authorList>
    </citation>
    <scope>NUCLEOTIDE SEQUENCE</scope>
</reference>
<evidence type="ECO:0000256" key="1">
    <source>
        <dbReference type="ARBA" id="ARBA00005531"/>
    </source>
</evidence>
<reference evidence="8 9" key="2">
    <citation type="submission" date="2024-07" db="EMBL/GenBank/DDBJ databases">
        <authorList>
            <person name="Akdeniz Z."/>
        </authorList>
    </citation>
    <scope>NUCLEOTIDE SEQUENCE [LARGE SCALE GENOMIC DNA]</scope>
</reference>
<feature type="transmembrane region" description="Helical" evidence="4">
    <location>
        <begin position="40"/>
        <end position="59"/>
    </location>
</feature>
<dbReference type="Pfam" id="PF08392">
    <property type="entry name" value="FAE1_CUT1_RppA"/>
    <property type="match status" value="1"/>
</dbReference>
<dbReference type="CDD" id="cd00831">
    <property type="entry name" value="CHS_like"/>
    <property type="match status" value="1"/>
</dbReference>
<sequence length="536" mass="61335">MQKTVPALRDTWNTLQNSINNGINAFTDHKDQFLSQDKQFITLSVFLSIPIVYCTFRILRKIVTKLIPTKIYVRDFQVFQADPAWKLSSTQMLKSSQNMNFNANSLNFMRKLSKHNGIGPDVAIPPTIFVDEHNIENTRVESRAVWIPTVKELLEKTGILSSQIDVLVTNSSLFVPLPSLSSMIVNEFKMKKDIHSFSLGGMGCSSNPIGVDVIQSFLQNRNLKYALLVSTESFTLNYYIGNDASMLLPNTLFRTGCAAILFTNVNYKCKYVLKHLIRTHIGADDSAHKCIYQDNDSDGILGLRLEKSIISNASKAMLNNTTRLFAKVLPLNLKLSYVWRIVSAYSRWYLKTRLFKVSTMYPRYEIPQINKAIDNFCFHTGGRGVLDAMQKQFNLSDGQIAASRASLFKYGNTSSPSIWYELAYHEQTNSILKNNIIWQVAFGSGFKCNSIIWKALHTIKDNKTLFDSQKPNCAFESSVLNQILVDENEMKMDYEQIVRERQKKEEENEWKEIKRKFMNRFIEESGASIKQVLNVE</sequence>
<dbReference type="SUPFAM" id="SSF53901">
    <property type="entry name" value="Thiolase-like"/>
    <property type="match status" value="1"/>
</dbReference>